<comment type="caution">
    <text evidence="2">The sequence shown here is derived from an EMBL/GenBank/DDBJ whole genome shotgun (WGS) entry which is preliminary data.</text>
</comment>
<evidence type="ECO:0000313" key="2">
    <source>
        <dbReference type="EMBL" id="RDH41559.1"/>
    </source>
</evidence>
<dbReference type="EMBL" id="NDXW01000008">
    <property type="protein sequence ID" value="RDH41532.1"/>
    <property type="molecule type" value="Genomic_DNA"/>
</dbReference>
<evidence type="ECO:0000313" key="3">
    <source>
        <dbReference type="Proteomes" id="UP000257039"/>
    </source>
</evidence>
<dbReference type="EMBL" id="NDXW01000007">
    <property type="protein sequence ID" value="RDH41559.1"/>
    <property type="molecule type" value="Genomic_DNA"/>
</dbReference>
<dbReference type="Pfam" id="PF03887">
    <property type="entry name" value="YfbU"/>
    <property type="match status" value="1"/>
</dbReference>
<name>A0A4P9VGS4_9GAMM</name>
<reference evidence="2 3" key="1">
    <citation type="submission" date="2017-04" db="EMBL/GenBank/DDBJ databases">
        <title>Draft genome sequence of Zooshikella ganghwensis VG4 isolated from Red Sea sediments.</title>
        <authorList>
            <person name="Rehman Z."/>
            <person name="Alam I."/>
            <person name="Kamau A."/>
            <person name="Bajic V."/>
            <person name="Leiknes T."/>
        </authorList>
    </citation>
    <scope>NUCLEOTIDE SEQUENCE [LARGE SCALE GENOMIC DNA]</scope>
    <source>
        <strain evidence="2 3">VG4</strain>
    </source>
</reference>
<dbReference type="RefSeq" id="WP_094789759.1">
    <property type="nucleotide sequence ID" value="NZ_NDXW01000007.1"/>
</dbReference>
<sequence length="199" mass="23188">MTNKYHLDYFEKAVLSNQYRILQLLTPLFNKKSGGIYEANKYKNYIEILDSNLVELFPEIFEGNYELPHDIQRDVLAITELYELMETSYSYLSLEEQKEIDGDKIVFNGFGLEDKYYTEIRDFLTAFNNSEVFEDRPGVRVVTEDMLEFPPVGPMMPLYKQQLGRLEALKARPGYAGNMLTVEELKYLTEGYDDAPPLN</sequence>
<proteinExistence type="predicted"/>
<dbReference type="InterPro" id="IPR023146">
    <property type="entry name" value="YfbU_alpha-helical_sf"/>
</dbReference>
<dbReference type="Proteomes" id="UP000257039">
    <property type="component" value="Unassembled WGS sequence"/>
</dbReference>
<evidence type="ECO:0000313" key="1">
    <source>
        <dbReference type="EMBL" id="RDH41532.1"/>
    </source>
</evidence>
<dbReference type="Gene3D" id="1.10.3190.10">
    <property type="entry name" value="yfbu gene product, domain 2"/>
    <property type="match status" value="1"/>
</dbReference>
<dbReference type="InterPro" id="IPR005587">
    <property type="entry name" value="UPF0304_YfbU"/>
</dbReference>
<gene>
    <name evidence="2" type="ORF">B9G39_27820</name>
    <name evidence="1" type="ORF">B9G39_28360</name>
</gene>
<keyword evidence="3" id="KW-1185">Reference proteome</keyword>
<dbReference type="AlphaFoldDB" id="A0A4P9VGS4"/>
<accession>A0A4P9VGS4</accession>
<dbReference type="SUPFAM" id="SSF116960">
    <property type="entry name" value="YfbU-like"/>
    <property type="match status" value="1"/>
</dbReference>
<protein>
    <submittedName>
        <fullName evidence="2">Uncharacterized protein</fullName>
    </submittedName>
</protein>
<organism evidence="2 3">
    <name type="scientific">Zooshikella ganghwensis</name>
    <dbReference type="NCBI Taxonomy" id="202772"/>
    <lineage>
        <taxon>Bacteria</taxon>
        <taxon>Pseudomonadati</taxon>
        <taxon>Pseudomonadota</taxon>
        <taxon>Gammaproteobacteria</taxon>
        <taxon>Oceanospirillales</taxon>
        <taxon>Zooshikellaceae</taxon>
        <taxon>Zooshikella</taxon>
    </lineage>
</organism>